<comment type="caution">
    <text evidence="2">The sequence shown here is derived from an EMBL/GenBank/DDBJ whole genome shotgun (WGS) entry which is preliminary data.</text>
</comment>
<dbReference type="EMBL" id="JANCPR020000004">
    <property type="protein sequence ID" value="MDJ1131318.1"/>
    <property type="molecule type" value="Genomic_DNA"/>
</dbReference>
<feature type="signal peptide" evidence="1">
    <location>
        <begin position="1"/>
        <end position="40"/>
    </location>
</feature>
<evidence type="ECO:0008006" key="4">
    <source>
        <dbReference type="Google" id="ProtNLM"/>
    </source>
</evidence>
<dbReference type="InterPro" id="IPR006311">
    <property type="entry name" value="TAT_signal"/>
</dbReference>
<dbReference type="PROSITE" id="PS51318">
    <property type="entry name" value="TAT"/>
    <property type="match status" value="1"/>
</dbReference>
<gene>
    <name evidence="2" type="ORF">NMN56_004980</name>
</gene>
<protein>
    <recommendedName>
        <fullName evidence="4">Chitin-binding type-2 domain-containing protein</fullName>
    </recommendedName>
</protein>
<keyword evidence="1" id="KW-0732">Signal</keyword>
<sequence>MTRETTERTTECLNRNRFARGALAVALATGMLALAVPAVAAPCEPARPCPTGRYWEPNNKACVPMSPPVHRY</sequence>
<name>A0ABT6ZQJ2_9ACTN</name>
<reference evidence="2 3" key="1">
    <citation type="submission" date="2023-05" db="EMBL/GenBank/DDBJ databases">
        <title>Streptantibioticus silvisoli sp. nov., acidotolerant actinomycetes 1 from pine litter.</title>
        <authorList>
            <person name="Swiecimska M."/>
            <person name="Golinska P."/>
            <person name="Sangal V."/>
            <person name="Wachnowicz B."/>
            <person name="Goodfellow M."/>
        </authorList>
    </citation>
    <scope>NUCLEOTIDE SEQUENCE [LARGE SCALE GENOMIC DNA]</scope>
    <source>
        <strain evidence="2 3">DSM 42109</strain>
    </source>
</reference>
<evidence type="ECO:0000256" key="1">
    <source>
        <dbReference type="SAM" id="SignalP"/>
    </source>
</evidence>
<organism evidence="2 3">
    <name type="scientific">Streptomyces iconiensis</name>
    <dbReference type="NCBI Taxonomy" id="1384038"/>
    <lineage>
        <taxon>Bacteria</taxon>
        <taxon>Bacillati</taxon>
        <taxon>Actinomycetota</taxon>
        <taxon>Actinomycetes</taxon>
        <taxon>Kitasatosporales</taxon>
        <taxon>Streptomycetaceae</taxon>
        <taxon>Streptomyces</taxon>
    </lineage>
</organism>
<accession>A0ABT6ZQJ2</accession>
<evidence type="ECO:0000313" key="3">
    <source>
        <dbReference type="Proteomes" id="UP001214441"/>
    </source>
</evidence>
<proteinExistence type="predicted"/>
<dbReference type="RefSeq" id="WP_274039145.1">
    <property type="nucleotide sequence ID" value="NZ_JANCPR020000004.1"/>
</dbReference>
<keyword evidence="3" id="KW-1185">Reference proteome</keyword>
<dbReference type="Proteomes" id="UP001214441">
    <property type="component" value="Unassembled WGS sequence"/>
</dbReference>
<evidence type="ECO:0000313" key="2">
    <source>
        <dbReference type="EMBL" id="MDJ1131318.1"/>
    </source>
</evidence>
<feature type="chain" id="PRO_5047020468" description="Chitin-binding type-2 domain-containing protein" evidence="1">
    <location>
        <begin position="41"/>
        <end position="72"/>
    </location>
</feature>